<dbReference type="SUPFAM" id="SSF48371">
    <property type="entry name" value="ARM repeat"/>
    <property type="match status" value="1"/>
</dbReference>
<dbReference type="SUPFAM" id="SSF64076">
    <property type="entry name" value="MTH938-like"/>
    <property type="match status" value="1"/>
</dbReference>
<dbReference type="Proteomes" id="UP000310689">
    <property type="component" value="Unassembled WGS sequence"/>
</dbReference>
<reference evidence="5 6" key="1">
    <citation type="submission" date="2019-03" db="EMBL/GenBank/DDBJ databases">
        <title>Sequencing 23 genomes of Wallemia ichthyophaga.</title>
        <authorList>
            <person name="Gostincar C."/>
        </authorList>
    </citation>
    <scope>NUCLEOTIDE SEQUENCE [LARGE SCALE GENOMIC DNA]</scope>
    <source>
        <strain evidence="5 6">EXF-6200</strain>
    </source>
</reference>
<dbReference type="SMART" id="SM00185">
    <property type="entry name" value="ARM"/>
    <property type="match status" value="2"/>
</dbReference>
<proteinExistence type="inferred from homology"/>
<dbReference type="InterPro" id="IPR016024">
    <property type="entry name" value="ARM-type_fold"/>
</dbReference>
<dbReference type="PANTHER" id="PTHR11671">
    <property type="entry name" value="V-TYPE ATP SYNTHASE SUBUNIT D"/>
    <property type="match status" value="1"/>
</dbReference>
<dbReference type="InterPro" id="IPR000225">
    <property type="entry name" value="Armadillo"/>
</dbReference>
<dbReference type="InterPro" id="IPR002699">
    <property type="entry name" value="V_ATPase_D"/>
</dbReference>
<evidence type="ECO:0000313" key="5">
    <source>
        <dbReference type="EMBL" id="TIB42921.1"/>
    </source>
</evidence>
<protein>
    <recommendedName>
        <fullName evidence="7">V-type proton ATPase subunit D</fullName>
    </recommendedName>
</protein>
<feature type="repeat" description="ARM" evidence="4">
    <location>
        <begin position="618"/>
        <end position="660"/>
    </location>
</feature>
<evidence type="ECO:0000256" key="1">
    <source>
        <dbReference type="ARBA" id="ARBA00005850"/>
    </source>
</evidence>
<dbReference type="NCBIfam" id="TIGR00309">
    <property type="entry name" value="V_ATPase_subD"/>
    <property type="match status" value="1"/>
</dbReference>
<dbReference type="InterPro" id="IPR036748">
    <property type="entry name" value="MTH938-like_sf"/>
</dbReference>
<evidence type="ECO:0000313" key="6">
    <source>
        <dbReference type="Proteomes" id="UP000310689"/>
    </source>
</evidence>
<dbReference type="Gene3D" id="3.40.1230.10">
    <property type="entry name" value="MTH938-like"/>
    <property type="match status" value="1"/>
</dbReference>
<name>A0A4T0JQS6_WALIC</name>
<dbReference type="Gene3D" id="1.10.287.3240">
    <property type="match status" value="1"/>
</dbReference>
<dbReference type="PROSITE" id="PS50176">
    <property type="entry name" value="ARM_REPEAT"/>
    <property type="match status" value="1"/>
</dbReference>
<dbReference type="AlphaFoldDB" id="A0A4T0JQS6"/>
<dbReference type="HAMAP" id="MF_00271">
    <property type="entry name" value="ATP_synth_D_arch"/>
    <property type="match status" value="1"/>
</dbReference>
<dbReference type="EMBL" id="SPOI01000003">
    <property type="protein sequence ID" value="TIB42921.1"/>
    <property type="molecule type" value="Genomic_DNA"/>
</dbReference>
<dbReference type="GO" id="GO:0046961">
    <property type="term" value="F:proton-transporting ATPase activity, rotational mechanism"/>
    <property type="evidence" value="ECO:0007669"/>
    <property type="project" value="InterPro"/>
</dbReference>
<keyword evidence="2" id="KW-0813">Transport</keyword>
<evidence type="ECO:0000256" key="2">
    <source>
        <dbReference type="ARBA" id="ARBA00022448"/>
    </source>
</evidence>
<organism evidence="5 6">
    <name type="scientific">Wallemia ichthyophaga</name>
    <dbReference type="NCBI Taxonomy" id="245174"/>
    <lineage>
        <taxon>Eukaryota</taxon>
        <taxon>Fungi</taxon>
        <taxon>Dikarya</taxon>
        <taxon>Basidiomycota</taxon>
        <taxon>Wallemiomycotina</taxon>
        <taxon>Wallemiomycetes</taxon>
        <taxon>Wallemiales</taxon>
        <taxon>Wallemiaceae</taxon>
        <taxon>Wallemia</taxon>
    </lineage>
</organism>
<gene>
    <name evidence="5" type="ORF">E3P86_00173</name>
</gene>
<sequence length="1016" mass="113256">MSENNQREAVFPTRMALTNTKNRLKGAQTGHSLLAKKRDALMIRFRAILKKVEEAKLKMGKVMQVAAFSLAEVNYVAGDISYQVQESAKRPQLTVKAKQENVSGVTLPGFEIEREQSNEFSLTGLGRGGQKIQKCKETYAKAIETLVELASLQTAFMILDDVIRVTNRRVNAIEHVVLPKLENTIKYINSELDEMDREEFFRLKKIQSKKKKGGDSEQDTIDQGEYTQDQAGALMDIFLNISRICPNDTAKVTEASRNLADSLRTSERRDQLSCVEDILEALNLQFKQTTAIDDDISQLERLTQLYRVTANICLDSNTNRQKLIDADVDISALGVLKSLTPQQISSQPYAFMLRAAFGTLINLSQDYSPSQERLNNHDTLPIVVKFLNRRNIQANDSATAVTHSYIYEWGWRIVNNLLSTENAKIEPGSTEVDALCSWVEAFYSQSIEDEYAGLEDEDELQAVYEEDLSSLESATLLLETFAFDSEAARLLLAQEEKLDVLLSFAETRELPRALAASADQSSVEEWSKIYEECKAAVGKCVVGIASEDQLMSFFFDNGRAPFVQRMLRWLESDLQRLNISGTLAIGNLVRSGKCVDKFSVQTNSRPEENSIIAVKQFKIIPRLVQLLRDDDVKVSHASMCLLKNLSLPASNKDEIGDSGAMEAAQKFLSLSFSHVQPLQFATVGFYKHLFCNTLTIVNHEPSILDSVLVLISKSDDAGVKSEGTRILVHGIKSCWISAGEKAQYARSKFTSHPVAKALVELLCNYRRYQILINEAVMGLTLLASERKGADYILAETSKLAPAIKQVLEDEKEINKKVKLNVCILYSNLVLKQTQENSNAKQLKGLLEQDIKSLCDDSDNELSKTASTVLFNKETAGALTSVLSDTDALQIQSIGKSGLTFSDGKVCKGPVIVVDNKIFLWKVPTPTMPFNWGDAIPKEAFKMFETLTPRPEILLLGTGKSMLPPPPAYTKYLNSLGIQVDIIDTKNACSTYNVLVEEDRSVAAALFPIDGYEWTKK</sequence>
<dbReference type="Pfam" id="PF01813">
    <property type="entry name" value="ATP-synt_D"/>
    <property type="match status" value="1"/>
</dbReference>
<comment type="similarity">
    <text evidence="1">Belongs to the V-ATPase D subunit family.</text>
</comment>
<comment type="caution">
    <text evidence="5">The sequence shown here is derived from an EMBL/GenBank/DDBJ whole genome shotgun (WGS) entry which is preliminary data.</text>
</comment>
<evidence type="ECO:0000256" key="3">
    <source>
        <dbReference type="ARBA" id="ARBA00023065"/>
    </source>
</evidence>
<keyword evidence="3" id="KW-0406">Ion transport</keyword>
<dbReference type="Pfam" id="PF04430">
    <property type="entry name" value="DUF498"/>
    <property type="match status" value="1"/>
</dbReference>
<dbReference type="InterPro" id="IPR011989">
    <property type="entry name" value="ARM-like"/>
</dbReference>
<dbReference type="Gene3D" id="1.25.10.10">
    <property type="entry name" value="Leucine-rich Repeat Variant"/>
    <property type="match status" value="2"/>
</dbReference>
<evidence type="ECO:0008006" key="7">
    <source>
        <dbReference type="Google" id="ProtNLM"/>
    </source>
</evidence>
<accession>A0A4T0JQS6</accession>
<dbReference type="InterPro" id="IPR007523">
    <property type="entry name" value="NDUFAF3/AAMDC"/>
</dbReference>
<evidence type="ECO:0000256" key="4">
    <source>
        <dbReference type="PROSITE-ProRule" id="PRU00259"/>
    </source>
</evidence>